<dbReference type="InterPro" id="IPR038056">
    <property type="entry name" value="YjbR-like_sf"/>
</dbReference>
<accession>A0A6J4UZP6</accession>
<sequence length="127" mass="14146">MSEHSKVTVDEAILAPVRAICLAYPEAIETETFGAPTFQVRSKNFAMLHQPEGRTAVWCKAPPGAQAAYVTSEPDRYYAPPYLGPKGWVAAWLDPERTPDWDEIAAIIDESYRLVAPKRLVARLDSE</sequence>
<dbReference type="EMBL" id="CADCWJ010000421">
    <property type="protein sequence ID" value="CAA9565051.1"/>
    <property type="molecule type" value="Genomic_DNA"/>
</dbReference>
<evidence type="ECO:0008006" key="2">
    <source>
        <dbReference type="Google" id="ProtNLM"/>
    </source>
</evidence>
<reference evidence="1" key="1">
    <citation type="submission" date="2020-02" db="EMBL/GenBank/DDBJ databases">
        <authorList>
            <person name="Meier V. D."/>
        </authorList>
    </citation>
    <scope>NUCLEOTIDE SEQUENCE</scope>
    <source>
        <strain evidence="1">AVDCRST_MAG87</strain>
    </source>
</reference>
<organism evidence="1">
    <name type="scientific">uncultured Thermomicrobiales bacterium</name>
    <dbReference type="NCBI Taxonomy" id="1645740"/>
    <lineage>
        <taxon>Bacteria</taxon>
        <taxon>Pseudomonadati</taxon>
        <taxon>Thermomicrobiota</taxon>
        <taxon>Thermomicrobia</taxon>
        <taxon>Thermomicrobiales</taxon>
        <taxon>environmental samples</taxon>
    </lineage>
</organism>
<proteinExistence type="predicted"/>
<dbReference type="Pfam" id="PF04237">
    <property type="entry name" value="YjbR"/>
    <property type="match status" value="1"/>
</dbReference>
<protein>
    <recommendedName>
        <fullName evidence="2">YjbR family protein</fullName>
    </recommendedName>
</protein>
<evidence type="ECO:0000313" key="1">
    <source>
        <dbReference type="EMBL" id="CAA9565051.1"/>
    </source>
</evidence>
<dbReference type="Gene3D" id="3.90.1150.30">
    <property type="match status" value="1"/>
</dbReference>
<dbReference type="InterPro" id="IPR058532">
    <property type="entry name" value="YjbR/MT2646/Rv2570-like"/>
</dbReference>
<name>A0A6J4UZP6_9BACT</name>
<dbReference type="SUPFAM" id="SSF142906">
    <property type="entry name" value="YjbR-like"/>
    <property type="match status" value="1"/>
</dbReference>
<gene>
    <name evidence="1" type="ORF">AVDCRST_MAG87-1880</name>
</gene>
<dbReference type="AlphaFoldDB" id="A0A6J4UZP6"/>